<keyword evidence="2" id="KW-1185">Reference proteome</keyword>
<dbReference type="GeneTree" id="ENSGT00940000155092"/>
<evidence type="ECO:0000313" key="1">
    <source>
        <dbReference type="Ensembl" id="ENSBTAP00000076298.1"/>
    </source>
</evidence>
<reference evidence="1" key="1">
    <citation type="submission" date="2018-03" db="EMBL/GenBank/DDBJ databases">
        <title>ARS-UCD1.2.</title>
        <authorList>
            <person name="Rosen B.D."/>
            <person name="Bickhart D.M."/>
            <person name="Koren S."/>
            <person name="Schnabel R.D."/>
            <person name="Hall R."/>
            <person name="Zimin A."/>
            <person name="Dreischer C."/>
            <person name="Schultheiss S."/>
            <person name="Schroeder S.G."/>
            <person name="Elsik C.G."/>
            <person name="Couldrey C."/>
            <person name="Liu G.E."/>
            <person name="Van Tassell C.P."/>
            <person name="Phillippy A.M."/>
            <person name="Smith T.P.L."/>
            <person name="Medrano J.F."/>
        </authorList>
    </citation>
    <scope>NUCLEOTIDE SEQUENCE [LARGE SCALE GENOMIC DNA]</scope>
    <source>
        <strain evidence="1">Hereford</strain>
    </source>
</reference>
<protein>
    <submittedName>
        <fullName evidence="1">Zinc finger and BTB domain containing 18</fullName>
    </submittedName>
</protein>
<gene>
    <name evidence="1" type="primary">ZBTB18</name>
</gene>
<evidence type="ECO:0000313" key="2">
    <source>
        <dbReference type="Proteomes" id="UP000009136"/>
    </source>
</evidence>
<dbReference type="Ensembl" id="ENSBTAT00000134543.1">
    <property type="protein sequence ID" value="ENSBTAP00000076298.1"/>
    <property type="gene ID" value="ENSBTAG00000000385.8"/>
</dbReference>
<dbReference type="Proteomes" id="UP000009136">
    <property type="component" value="Chromosome 16"/>
</dbReference>
<reference evidence="1" key="2">
    <citation type="submission" date="2025-08" db="UniProtKB">
        <authorList>
            <consortium name="Ensembl"/>
        </authorList>
    </citation>
    <scope>IDENTIFICATION</scope>
    <source>
        <strain evidence="1">Hereford</strain>
    </source>
</reference>
<dbReference type="AlphaFoldDB" id="A0AAA9S2G3"/>
<organism evidence="1 2">
    <name type="scientific">Bos taurus</name>
    <name type="common">Bovine</name>
    <dbReference type="NCBI Taxonomy" id="9913"/>
    <lineage>
        <taxon>Eukaryota</taxon>
        <taxon>Metazoa</taxon>
        <taxon>Chordata</taxon>
        <taxon>Craniata</taxon>
        <taxon>Vertebrata</taxon>
        <taxon>Euteleostomi</taxon>
        <taxon>Mammalia</taxon>
        <taxon>Eutheria</taxon>
        <taxon>Laurasiatheria</taxon>
        <taxon>Artiodactyla</taxon>
        <taxon>Ruminantia</taxon>
        <taxon>Pecora</taxon>
        <taxon>Bovidae</taxon>
        <taxon>Bovinae</taxon>
        <taxon>Bos</taxon>
    </lineage>
</organism>
<reference evidence="1" key="3">
    <citation type="submission" date="2025-09" db="UniProtKB">
        <authorList>
            <consortium name="Ensembl"/>
        </authorList>
    </citation>
    <scope>IDENTIFICATION</scope>
    <source>
        <strain evidence="1">Hereford</strain>
    </source>
</reference>
<accession>A0AAA9S2G3</accession>
<proteinExistence type="predicted"/>
<name>A0AAA9S2G3_BOVIN</name>
<sequence>MCPKVPSDLVHVCYTCKSGINICFYTQGFCCFNTLTLKVMKTVWSFQTIVDICCSV</sequence>